<comment type="caution">
    <text evidence="1">The sequence shown here is derived from an EMBL/GenBank/DDBJ whole genome shotgun (WGS) entry which is preliminary data.</text>
</comment>
<proteinExistence type="predicted"/>
<organism evidence="1 2">
    <name type="scientific">Symbiodinium microadriaticum</name>
    <name type="common">Dinoflagellate</name>
    <name type="synonym">Zooxanthella microadriatica</name>
    <dbReference type="NCBI Taxonomy" id="2951"/>
    <lineage>
        <taxon>Eukaryota</taxon>
        <taxon>Sar</taxon>
        <taxon>Alveolata</taxon>
        <taxon>Dinophyceae</taxon>
        <taxon>Suessiales</taxon>
        <taxon>Symbiodiniaceae</taxon>
        <taxon>Symbiodinium</taxon>
    </lineage>
</organism>
<keyword evidence="2" id="KW-1185">Reference proteome</keyword>
<name>A0A1Q9CTR6_SYMMI</name>
<protein>
    <submittedName>
        <fullName evidence="1">Uncharacterized protein</fullName>
    </submittedName>
</protein>
<dbReference type="EMBL" id="LSRX01000924">
    <property type="protein sequence ID" value="OLP86293.1"/>
    <property type="molecule type" value="Genomic_DNA"/>
</dbReference>
<gene>
    <name evidence="1" type="ORF">AK812_SmicGene32619</name>
</gene>
<evidence type="ECO:0000313" key="2">
    <source>
        <dbReference type="Proteomes" id="UP000186817"/>
    </source>
</evidence>
<dbReference type="OrthoDB" id="446629at2759"/>
<reference evidence="1 2" key="1">
    <citation type="submission" date="2016-02" db="EMBL/GenBank/DDBJ databases">
        <title>Genome analysis of coral dinoflagellate symbionts highlights evolutionary adaptations to a symbiotic lifestyle.</title>
        <authorList>
            <person name="Aranda M."/>
            <person name="Li Y."/>
            <person name="Liew Y.J."/>
            <person name="Baumgarten S."/>
            <person name="Simakov O."/>
            <person name="Wilson M."/>
            <person name="Piel J."/>
            <person name="Ashoor H."/>
            <person name="Bougouffa S."/>
            <person name="Bajic V.B."/>
            <person name="Ryu T."/>
            <person name="Ravasi T."/>
            <person name="Bayer T."/>
            <person name="Micklem G."/>
            <person name="Kim H."/>
            <person name="Bhak J."/>
            <person name="Lajeunesse T.C."/>
            <person name="Voolstra C.R."/>
        </authorList>
    </citation>
    <scope>NUCLEOTIDE SEQUENCE [LARGE SCALE GENOMIC DNA]</scope>
    <source>
        <strain evidence="1 2">CCMP2467</strain>
    </source>
</reference>
<evidence type="ECO:0000313" key="1">
    <source>
        <dbReference type="EMBL" id="OLP86293.1"/>
    </source>
</evidence>
<sequence>MRVARPRISALSSNEKAAAWQEPESSVCVDAWAEMAAMIPWLVKGLSGNVAGYEKTTSLAALEPGRIQRLDDSVSGSFREAWNCQNCQAALQKYNHEVNSSWDSASWRRDLPAGTVIQPDRRLHERHVRKMNRFLQDVELAPKTFSGIVRNRRRAE</sequence>
<dbReference type="Proteomes" id="UP000186817">
    <property type="component" value="Unassembled WGS sequence"/>
</dbReference>
<accession>A0A1Q9CTR6</accession>
<dbReference type="AlphaFoldDB" id="A0A1Q9CTR6"/>